<evidence type="ECO:0000313" key="3">
    <source>
        <dbReference type="Proteomes" id="UP000321513"/>
    </source>
</evidence>
<feature type="compositionally biased region" description="Basic and acidic residues" evidence="1">
    <location>
        <begin position="87"/>
        <end position="96"/>
    </location>
</feature>
<organism evidence="2 3">
    <name type="scientific">Segetibacter aerophilus</name>
    <dbReference type="NCBI Taxonomy" id="670293"/>
    <lineage>
        <taxon>Bacteria</taxon>
        <taxon>Pseudomonadati</taxon>
        <taxon>Bacteroidota</taxon>
        <taxon>Chitinophagia</taxon>
        <taxon>Chitinophagales</taxon>
        <taxon>Chitinophagaceae</taxon>
        <taxon>Segetibacter</taxon>
    </lineage>
</organism>
<dbReference type="Proteomes" id="UP000321513">
    <property type="component" value="Unassembled WGS sequence"/>
</dbReference>
<reference evidence="2 3" key="1">
    <citation type="submission" date="2019-07" db="EMBL/GenBank/DDBJ databases">
        <title>Whole genome shotgun sequence of Segetibacter aerophilus NBRC 106135.</title>
        <authorList>
            <person name="Hosoyama A."/>
            <person name="Uohara A."/>
            <person name="Ohji S."/>
            <person name="Ichikawa N."/>
        </authorList>
    </citation>
    <scope>NUCLEOTIDE SEQUENCE [LARGE SCALE GENOMIC DNA]</scope>
    <source>
        <strain evidence="2 3">NBRC 106135</strain>
    </source>
</reference>
<feature type="compositionally biased region" description="Polar residues" evidence="1">
    <location>
        <begin position="103"/>
        <end position="115"/>
    </location>
</feature>
<feature type="region of interest" description="Disordered" evidence="1">
    <location>
        <begin position="87"/>
        <end position="133"/>
    </location>
</feature>
<dbReference type="EMBL" id="BJYT01000004">
    <property type="protein sequence ID" value="GEO08769.1"/>
    <property type="molecule type" value="Genomic_DNA"/>
</dbReference>
<name>A0A512B9Z6_9BACT</name>
<evidence type="ECO:0000313" key="2">
    <source>
        <dbReference type="EMBL" id="GEO08769.1"/>
    </source>
</evidence>
<comment type="caution">
    <text evidence="2">The sequence shown here is derived from an EMBL/GenBank/DDBJ whole genome shotgun (WGS) entry which is preliminary data.</text>
</comment>
<accession>A0A512B9Z6</accession>
<dbReference type="AlphaFoldDB" id="A0A512B9Z6"/>
<protein>
    <submittedName>
        <fullName evidence="2">Uncharacterized protein</fullName>
    </submittedName>
</protein>
<dbReference type="RefSeq" id="WP_147202836.1">
    <property type="nucleotide sequence ID" value="NZ_BJYT01000004.1"/>
</dbReference>
<keyword evidence="3" id="KW-1185">Reference proteome</keyword>
<proteinExistence type="predicted"/>
<gene>
    <name evidence="2" type="ORF">SAE01_12650</name>
</gene>
<evidence type="ECO:0000256" key="1">
    <source>
        <dbReference type="SAM" id="MobiDB-lite"/>
    </source>
</evidence>
<sequence>MSKVLLVTDYAGGLHITPVANKDFYQSRNNAVKDKQFKFKEMAEDEAYKFVEKNSGIDPDFKAPKQINKVIEDKDAEIRELRAALAAAKKDPEVQEQRAILNELSTTPTSNSEYSQAAAEQIKETPGAKAKGK</sequence>